<dbReference type="Pfam" id="PF00059">
    <property type="entry name" value="Lectin_C"/>
    <property type="match status" value="1"/>
</dbReference>
<proteinExistence type="predicted"/>
<feature type="signal peptide" evidence="1">
    <location>
        <begin position="1"/>
        <end position="24"/>
    </location>
</feature>
<sequence length="179" mass="20884">MAAMRHVNQLISIAFVFLASYCNAVKNETCHCDSNERQFQGYTYKRSCNATFDEAEAKCRLMGGHLASIHSEEENSAVYRMSESYQNYTTYSDFTWIGLKRSGTTWKWTDGTPLDFTKWSAKEPNNYMNLDENCVEMYTGQLSTWQPNTGDYEWNDVNCEKKMLFFVCKYKKGNKDKKM</sequence>
<dbReference type="InterPro" id="IPR016187">
    <property type="entry name" value="CTDL_fold"/>
</dbReference>
<accession>A0AA36M8F5</accession>
<protein>
    <recommendedName>
        <fullName evidence="2">C-type lectin domain-containing protein</fullName>
    </recommendedName>
</protein>
<gene>
    <name evidence="3" type="ORF">CYNAS_LOCUS13516</name>
</gene>
<comment type="caution">
    <text evidence="3">The sequence shown here is derived from an EMBL/GenBank/DDBJ whole genome shotgun (WGS) entry which is preliminary data.</text>
</comment>
<dbReference type="InterPro" id="IPR001304">
    <property type="entry name" value="C-type_lectin-like"/>
</dbReference>
<dbReference type="Gene3D" id="3.10.100.10">
    <property type="entry name" value="Mannose-Binding Protein A, subunit A"/>
    <property type="match status" value="1"/>
</dbReference>
<dbReference type="EMBL" id="CATQJL010000305">
    <property type="protein sequence ID" value="CAJ0601533.1"/>
    <property type="molecule type" value="Genomic_DNA"/>
</dbReference>
<dbReference type="AlphaFoldDB" id="A0AA36M8F5"/>
<organism evidence="3 4">
    <name type="scientific">Cylicocyclus nassatus</name>
    <name type="common">Nematode worm</name>
    <dbReference type="NCBI Taxonomy" id="53992"/>
    <lineage>
        <taxon>Eukaryota</taxon>
        <taxon>Metazoa</taxon>
        <taxon>Ecdysozoa</taxon>
        <taxon>Nematoda</taxon>
        <taxon>Chromadorea</taxon>
        <taxon>Rhabditida</taxon>
        <taxon>Rhabditina</taxon>
        <taxon>Rhabditomorpha</taxon>
        <taxon>Strongyloidea</taxon>
        <taxon>Strongylidae</taxon>
        <taxon>Cylicocyclus</taxon>
    </lineage>
</organism>
<keyword evidence="4" id="KW-1185">Reference proteome</keyword>
<evidence type="ECO:0000313" key="3">
    <source>
        <dbReference type="EMBL" id="CAJ0601533.1"/>
    </source>
</evidence>
<dbReference type="SUPFAM" id="SSF56436">
    <property type="entry name" value="C-type lectin-like"/>
    <property type="match status" value="1"/>
</dbReference>
<evidence type="ECO:0000256" key="1">
    <source>
        <dbReference type="SAM" id="SignalP"/>
    </source>
</evidence>
<dbReference type="Proteomes" id="UP001176961">
    <property type="component" value="Unassembled WGS sequence"/>
</dbReference>
<evidence type="ECO:0000313" key="4">
    <source>
        <dbReference type="Proteomes" id="UP001176961"/>
    </source>
</evidence>
<name>A0AA36M8F5_CYLNA</name>
<reference evidence="3" key="1">
    <citation type="submission" date="2023-07" db="EMBL/GenBank/DDBJ databases">
        <authorList>
            <consortium name="CYATHOMIX"/>
        </authorList>
    </citation>
    <scope>NUCLEOTIDE SEQUENCE</scope>
    <source>
        <strain evidence="3">N/A</strain>
    </source>
</reference>
<keyword evidence="1" id="KW-0732">Signal</keyword>
<dbReference type="PROSITE" id="PS50041">
    <property type="entry name" value="C_TYPE_LECTIN_2"/>
    <property type="match status" value="1"/>
</dbReference>
<dbReference type="PANTHER" id="PTHR22803">
    <property type="entry name" value="MANNOSE, PHOSPHOLIPASE, LECTIN RECEPTOR RELATED"/>
    <property type="match status" value="1"/>
</dbReference>
<feature type="chain" id="PRO_5041300268" description="C-type lectin domain-containing protein" evidence="1">
    <location>
        <begin position="25"/>
        <end position="179"/>
    </location>
</feature>
<feature type="domain" description="C-type lectin" evidence="2">
    <location>
        <begin position="39"/>
        <end position="168"/>
    </location>
</feature>
<evidence type="ECO:0000259" key="2">
    <source>
        <dbReference type="PROSITE" id="PS50041"/>
    </source>
</evidence>
<dbReference type="InterPro" id="IPR016186">
    <property type="entry name" value="C-type_lectin-like/link_sf"/>
</dbReference>
<dbReference type="InterPro" id="IPR050111">
    <property type="entry name" value="C-type_lectin/snaclec_domain"/>
</dbReference>
<dbReference type="SMART" id="SM00034">
    <property type="entry name" value="CLECT"/>
    <property type="match status" value="1"/>
</dbReference>